<proteinExistence type="inferred from homology"/>
<evidence type="ECO:0000256" key="2">
    <source>
        <dbReference type="ARBA" id="ARBA00022723"/>
    </source>
</evidence>
<dbReference type="GO" id="GO:0016702">
    <property type="term" value="F:oxidoreductase activity, acting on single donors with incorporation of molecular oxygen, incorporation of two atoms of oxygen"/>
    <property type="evidence" value="ECO:0007669"/>
    <property type="project" value="InterPro"/>
</dbReference>
<dbReference type="Gene3D" id="2.60.120.10">
    <property type="entry name" value="Jelly Rolls"/>
    <property type="match status" value="1"/>
</dbReference>
<dbReference type="GO" id="GO:0008198">
    <property type="term" value="F:ferrous iron binding"/>
    <property type="evidence" value="ECO:0007669"/>
    <property type="project" value="TreeGrafter"/>
</dbReference>
<feature type="binding site" evidence="6">
    <location>
        <position position="76"/>
    </location>
    <ligand>
        <name>Fe cation</name>
        <dbReference type="ChEBI" id="CHEBI:24875"/>
        <note>catalytic</note>
    </ligand>
</feature>
<feature type="region of interest" description="Disordered" evidence="7">
    <location>
        <begin position="1"/>
        <end position="20"/>
    </location>
</feature>
<organism evidence="8 9">
    <name type="scientific">Micromonospora kangleipakensis</name>
    <dbReference type="NCBI Taxonomy" id="1077942"/>
    <lineage>
        <taxon>Bacteria</taxon>
        <taxon>Bacillati</taxon>
        <taxon>Actinomycetota</taxon>
        <taxon>Actinomycetes</taxon>
        <taxon>Micromonosporales</taxon>
        <taxon>Micromonosporaceae</taxon>
        <taxon>Micromonospora</taxon>
    </lineage>
</organism>
<dbReference type="InterPro" id="IPR011051">
    <property type="entry name" value="RmlC_Cupin_sf"/>
</dbReference>
<keyword evidence="9" id="KW-1185">Reference proteome</keyword>
<dbReference type="Pfam" id="PF05995">
    <property type="entry name" value="CDO_I"/>
    <property type="match status" value="1"/>
</dbReference>
<evidence type="ECO:0000256" key="6">
    <source>
        <dbReference type="PIRSR" id="PIRSR610300-51"/>
    </source>
</evidence>
<dbReference type="EMBL" id="SHLD01000001">
    <property type="protein sequence ID" value="RZU75194.1"/>
    <property type="molecule type" value="Genomic_DNA"/>
</dbReference>
<comment type="caution">
    <text evidence="8">The sequence shown here is derived from an EMBL/GenBank/DDBJ whole genome shotgun (WGS) entry which is preliminary data.</text>
</comment>
<dbReference type="Proteomes" id="UP000294114">
    <property type="component" value="Unassembled WGS sequence"/>
</dbReference>
<evidence type="ECO:0000256" key="4">
    <source>
        <dbReference type="ARBA" id="ARBA00023002"/>
    </source>
</evidence>
<dbReference type="InterPro" id="IPR010300">
    <property type="entry name" value="CDO_1"/>
</dbReference>
<dbReference type="SUPFAM" id="SSF51182">
    <property type="entry name" value="RmlC-like cupins"/>
    <property type="match status" value="1"/>
</dbReference>
<keyword evidence="5 6" id="KW-0408">Iron</keyword>
<evidence type="ECO:0000256" key="3">
    <source>
        <dbReference type="ARBA" id="ARBA00022964"/>
    </source>
</evidence>
<keyword evidence="4" id="KW-0560">Oxidoreductase</keyword>
<keyword evidence="3 8" id="KW-0223">Dioxygenase</keyword>
<keyword evidence="2 6" id="KW-0479">Metal-binding</keyword>
<dbReference type="CDD" id="cd10548">
    <property type="entry name" value="cupin_CDO"/>
    <property type="match status" value="1"/>
</dbReference>
<reference evidence="8 9" key="1">
    <citation type="submission" date="2019-02" db="EMBL/GenBank/DDBJ databases">
        <title>Sequencing the genomes of 1000 actinobacteria strains.</title>
        <authorList>
            <person name="Klenk H.-P."/>
        </authorList>
    </citation>
    <scope>NUCLEOTIDE SEQUENCE [LARGE SCALE GENOMIC DNA]</scope>
    <source>
        <strain evidence="8 9">DSM 45612</strain>
    </source>
</reference>
<evidence type="ECO:0000256" key="5">
    <source>
        <dbReference type="ARBA" id="ARBA00023004"/>
    </source>
</evidence>
<dbReference type="InterPro" id="IPR014710">
    <property type="entry name" value="RmlC-like_jellyroll"/>
</dbReference>
<name>A0A4Q8BBJ3_9ACTN</name>
<dbReference type="PANTHER" id="PTHR12918:SF1">
    <property type="entry name" value="CYSTEINE DIOXYGENASE TYPE 1"/>
    <property type="match status" value="1"/>
</dbReference>
<dbReference type="AlphaFoldDB" id="A0A4Q8BBJ3"/>
<protein>
    <submittedName>
        <fullName evidence="8">Cysteine dioxygenase type I</fullName>
    </submittedName>
</protein>
<gene>
    <name evidence="8" type="ORF">EV384_3726</name>
</gene>
<accession>A0A4Q8BBJ3</accession>
<feature type="binding site" evidence="6">
    <location>
        <position position="121"/>
    </location>
    <ligand>
        <name>Fe cation</name>
        <dbReference type="ChEBI" id="CHEBI:24875"/>
        <note>catalytic</note>
    </ligand>
</feature>
<evidence type="ECO:0000256" key="7">
    <source>
        <dbReference type="SAM" id="MobiDB-lite"/>
    </source>
</evidence>
<evidence type="ECO:0000313" key="9">
    <source>
        <dbReference type="Proteomes" id="UP000294114"/>
    </source>
</evidence>
<comment type="similarity">
    <text evidence="1">Belongs to the cysteine dioxygenase family.</text>
</comment>
<evidence type="ECO:0000256" key="1">
    <source>
        <dbReference type="ARBA" id="ARBA00006622"/>
    </source>
</evidence>
<feature type="binding site" evidence="6">
    <location>
        <position position="78"/>
    </location>
    <ligand>
        <name>Fe cation</name>
        <dbReference type="ChEBI" id="CHEBI:24875"/>
        <note>catalytic</note>
    </ligand>
</feature>
<evidence type="ECO:0000313" key="8">
    <source>
        <dbReference type="EMBL" id="RZU75194.1"/>
    </source>
</evidence>
<dbReference type="PANTHER" id="PTHR12918">
    <property type="entry name" value="CYSTEINE DIOXYGENASE"/>
    <property type="match status" value="1"/>
</dbReference>
<sequence length="166" mass="18402">MVEGHAPLRTREDDPPMTSAHPVDLLALAARYADPPRWPVPLRFDRAQRWYARLAARPDHEVWALSWLPGQGTDLHDHGGSSGAFLVVAGTLTEETVSGGRLRPRRLAAGAGRRFGARHVHVVTNRGDQPAVSVHVYRPALRRMTRYRLRDGQLLIADVAEAGVAW</sequence>